<gene>
    <name evidence="1" type="ORF">GCM10007923_24740</name>
</gene>
<evidence type="ECO:0008006" key="3">
    <source>
        <dbReference type="Google" id="ProtNLM"/>
    </source>
</evidence>
<dbReference type="EMBL" id="BSOP01000018">
    <property type="protein sequence ID" value="GLR51266.1"/>
    <property type="molecule type" value="Genomic_DNA"/>
</dbReference>
<evidence type="ECO:0000313" key="2">
    <source>
        <dbReference type="Proteomes" id="UP001156702"/>
    </source>
</evidence>
<sequence>MTAMSEARTIVEIVPDYSDPPMKGATTILQGALVVMESGLAVPGKTATGLTVIGLARQTVKNAGADGAATVPCKRGTARFFNLGADAVVAGDIGKDCYIVDDQTVAKTNGTNTRSVAGKVIAVDGAGVFVRVGY</sequence>
<protein>
    <recommendedName>
        <fullName evidence="3">Bacteriophage protein</fullName>
    </recommendedName>
</protein>
<evidence type="ECO:0000313" key="1">
    <source>
        <dbReference type="EMBL" id="GLR51266.1"/>
    </source>
</evidence>
<organism evidence="1 2">
    <name type="scientific">Shinella yambaruensis</name>
    <dbReference type="NCBI Taxonomy" id="415996"/>
    <lineage>
        <taxon>Bacteria</taxon>
        <taxon>Pseudomonadati</taxon>
        <taxon>Pseudomonadota</taxon>
        <taxon>Alphaproteobacteria</taxon>
        <taxon>Hyphomicrobiales</taxon>
        <taxon>Rhizobiaceae</taxon>
        <taxon>Shinella</taxon>
    </lineage>
</organism>
<dbReference type="RefSeq" id="WP_244768389.1">
    <property type="nucleotide sequence ID" value="NZ_BSOP01000018.1"/>
</dbReference>
<keyword evidence="2" id="KW-1185">Reference proteome</keyword>
<proteinExistence type="predicted"/>
<dbReference type="Proteomes" id="UP001156702">
    <property type="component" value="Unassembled WGS sequence"/>
</dbReference>
<comment type="caution">
    <text evidence="1">The sequence shown here is derived from an EMBL/GenBank/DDBJ whole genome shotgun (WGS) entry which is preliminary data.</text>
</comment>
<name>A0ABQ5ZIU8_9HYPH</name>
<reference evidence="2" key="1">
    <citation type="journal article" date="2019" name="Int. J. Syst. Evol. Microbiol.">
        <title>The Global Catalogue of Microorganisms (GCM) 10K type strain sequencing project: providing services to taxonomists for standard genome sequencing and annotation.</title>
        <authorList>
            <consortium name="The Broad Institute Genomics Platform"/>
            <consortium name="The Broad Institute Genome Sequencing Center for Infectious Disease"/>
            <person name="Wu L."/>
            <person name="Ma J."/>
        </authorList>
    </citation>
    <scope>NUCLEOTIDE SEQUENCE [LARGE SCALE GENOMIC DNA]</scope>
    <source>
        <strain evidence="2">NBRC 102122</strain>
    </source>
</reference>
<accession>A0ABQ5ZIU8</accession>